<reference evidence="3" key="1">
    <citation type="submission" date="2015-01" db="EMBL/GenBank/DDBJ databases">
        <authorList>
            <person name="Aksoy S."/>
            <person name="Warren W."/>
            <person name="Wilson R.K."/>
        </authorList>
    </citation>
    <scope>NUCLEOTIDE SEQUENCE [LARGE SCALE GENOMIC DNA]</scope>
    <source>
        <strain evidence="3">IAEA</strain>
    </source>
</reference>
<keyword evidence="3" id="KW-1185">Reference proteome</keyword>
<keyword evidence="1" id="KW-0472">Membrane</keyword>
<organism evidence="2 3">
    <name type="scientific">Glossina palpalis gambiensis</name>
    <dbReference type="NCBI Taxonomy" id="67801"/>
    <lineage>
        <taxon>Eukaryota</taxon>
        <taxon>Metazoa</taxon>
        <taxon>Ecdysozoa</taxon>
        <taxon>Arthropoda</taxon>
        <taxon>Hexapoda</taxon>
        <taxon>Insecta</taxon>
        <taxon>Pterygota</taxon>
        <taxon>Neoptera</taxon>
        <taxon>Endopterygota</taxon>
        <taxon>Diptera</taxon>
        <taxon>Brachycera</taxon>
        <taxon>Muscomorpha</taxon>
        <taxon>Hippoboscoidea</taxon>
        <taxon>Glossinidae</taxon>
        <taxon>Glossina</taxon>
    </lineage>
</organism>
<keyword evidence="1" id="KW-0812">Transmembrane</keyword>
<keyword evidence="1" id="KW-1133">Transmembrane helix</keyword>
<dbReference type="AlphaFoldDB" id="A0A1B0BE55"/>
<dbReference type="VEuPathDB" id="VectorBase:GPPI027139"/>
<feature type="transmembrane region" description="Helical" evidence="1">
    <location>
        <begin position="29"/>
        <end position="49"/>
    </location>
</feature>
<dbReference type="EMBL" id="JXJN01012795">
    <property type="status" value="NOT_ANNOTATED_CDS"/>
    <property type="molecule type" value="Genomic_DNA"/>
</dbReference>
<evidence type="ECO:0000313" key="2">
    <source>
        <dbReference type="EnsemblMetazoa" id="GPPI027139-PA"/>
    </source>
</evidence>
<evidence type="ECO:0000313" key="3">
    <source>
        <dbReference type="Proteomes" id="UP000092460"/>
    </source>
</evidence>
<dbReference type="EnsemblMetazoa" id="GPPI027139-RA">
    <property type="protein sequence ID" value="GPPI027139-PA"/>
    <property type="gene ID" value="GPPI027139"/>
</dbReference>
<proteinExistence type="predicted"/>
<dbReference type="Proteomes" id="UP000092460">
    <property type="component" value="Unassembled WGS sequence"/>
</dbReference>
<reference evidence="2" key="2">
    <citation type="submission" date="2020-05" db="UniProtKB">
        <authorList>
            <consortium name="EnsemblMetazoa"/>
        </authorList>
    </citation>
    <scope>IDENTIFICATION</scope>
    <source>
        <strain evidence="2">IAEA</strain>
    </source>
</reference>
<protein>
    <submittedName>
        <fullName evidence="2">Uncharacterized protein</fullName>
    </submittedName>
</protein>
<evidence type="ECO:0000256" key="1">
    <source>
        <dbReference type="SAM" id="Phobius"/>
    </source>
</evidence>
<accession>A0A1B0BE55</accession>
<name>A0A1B0BE55_9MUSC</name>
<sequence length="129" mass="14675">MCRTRTCQVTALTYCTRTPTADGHAVNTHFVRVLILLLCLICTHLLRILKSIDLNQLTNEWEEEEKDREKEKTAAVEIISACALLLQHTKQKSGDFKVPEVCASFCQTQRRSYALFAHASKNQPQLTLI</sequence>